<protein>
    <submittedName>
        <fullName evidence="1">Uncharacterized protein</fullName>
    </submittedName>
</protein>
<gene>
    <name evidence="1" type="ORF">EGYM00392_LOCUS39750</name>
</gene>
<accession>A0A7S1J0P2</accession>
<reference evidence="1" key="1">
    <citation type="submission" date="2021-01" db="EMBL/GenBank/DDBJ databases">
        <authorList>
            <person name="Corre E."/>
            <person name="Pelletier E."/>
            <person name="Niang G."/>
            <person name="Scheremetjew M."/>
            <person name="Finn R."/>
            <person name="Kale V."/>
            <person name="Holt S."/>
            <person name="Cochrane G."/>
            <person name="Meng A."/>
            <person name="Brown T."/>
            <person name="Cohen L."/>
        </authorList>
    </citation>
    <scope>NUCLEOTIDE SEQUENCE</scope>
    <source>
        <strain evidence="1">NIES-381</strain>
    </source>
</reference>
<sequence length="143" mass="16260">MLLVYKYITIGLLRNPEIASGNRKWQSRGSVVDSLRRDSVLDSLPPVPYPYVCPARDTPLRADDQAYVLALQQPSVERKMRYSLADLDPFDSADSAALRSTKPKTEEGRRDLFLSASGAIPFHGDLQDSFALQRVLKNRQWHW</sequence>
<name>A0A7S1J0P2_9EUGL</name>
<evidence type="ECO:0000313" key="1">
    <source>
        <dbReference type="EMBL" id="CAD9028615.1"/>
    </source>
</evidence>
<dbReference type="AlphaFoldDB" id="A0A7S1J0P2"/>
<organism evidence="1">
    <name type="scientific">Eutreptiella gymnastica</name>
    <dbReference type="NCBI Taxonomy" id="73025"/>
    <lineage>
        <taxon>Eukaryota</taxon>
        <taxon>Discoba</taxon>
        <taxon>Euglenozoa</taxon>
        <taxon>Euglenida</taxon>
        <taxon>Spirocuta</taxon>
        <taxon>Euglenophyceae</taxon>
        <taxon>Eutreptiales</taxon>
        <taxon>Eutreptiaceae</taxon>
        <taxon>Eutreptiella</taxon>
    </lineage>
</organism>
<dbReference type="EMBL" id="HBGA01106760">
    <property type="protein sequence ID" value="CAD9028615.1"/>
    <property type="molecule type" value="Transcribed_RNA"/>
</dbReference>
<proteinExistence type="predicted"/>